<keyword evidence="7 14" id="KW-0547">Nucleotide-binding</keyword>
<accession>A0ABM0GRD7</accession>
<evidence type="ECO:0000259" key="15">
    <source>
        <dbReference type="SMART" id="SM00864"/>
    </source>
</evidence>
<dbReference type="CDD" id="cd02189">
    <property type="entry name" value="delta_zeta_tubulin-like"/>
    <property type="match status" value="1"/>
</dbReference>
<keyword evidence="6 14" id="KW-0493">Microtubule</keyword>
<proteinExistence type="inferred from homology"/>
<evidence type="ECO:0000256" key="4">
    <source>
        <dbReference type="ARBA" id="ARBA00009636"/>
    </source>
</evidence>
<dbReference type="PROSITE" id="PS00227">
    <property type="entry name" value="TUBULIN"/>
    <property type="match status" value="1"/>
</dbReference>
<keyword evidence="16" id="KW-1185">Reference proteome</keyword>
<comment type="subcellular location">
    <subcellularLocation>
        <location evidence="3">Cell projection</location>
        <location evidence="3">Cilium</location>
    </subcellularLocation>
    <subcellularLocation>
        <location evidence="1">Cytoplasm</location>
        <location evidence="1">Cytoskeleton</location>
        <location evidence="1">Microtubule organizing center</location>
        <location evidence="1">Centrosome</location>
        <location evidence="1">Centriole</location>
    </subcellularLocation>
    <subcellularLocation>
        <location evidence="2">Nucleus</location>
    </subcellularLocation>
</comment>
<evidence type="ECO:0000256" key="8">
    <source>
        <dbReference type="ARBA" id="ARBA00022794"/>
    </source>
</evidence>
<evidence type="ECO:0000256" key="7">
    <source>
        <dbReference type="ARBA" id="ARBA00022741"/>
    </source>
</evidence>
<evidence type="ECO:0000256" key="10">
    <source>
        <dbReference type="ARBA" id="ARBA00023242"/>
    </source>
</evidence>
<dbReference type="InterPro" id="IPR023123">
    <property type="entry name" value="Tubulin_C"/>
</dbReference>
<dbReference type="Pfam" id="PF00091">
    <property type="entry name" value="Tubulin"/>
    <property type="match status" value="1"/>
</dbReference>
<dbReference type="RefSeq" id="XP_002735635.1">
    <property type="nucleotide sequence ID" value="XM_002735589.2"/>
</dbReference>
<evidence type="ECO:0000256" key="13">
    <source>
        <dbReference type="ARBA" id="ARBA00046149"/>
    </source>
</evidence>
<keyword evidence="10" id="KW-0539">Nucleus</keyword>
<evidence type="ECO:0000256" key="9">
    <source>
        <dbReference type="ARBA" id="ARBA00023134"/>
    </source>
</evidence>
<reference evidence="17" key="1">
    <citation type="submission" date="2025-08" db="UniProtKB">
        <authorList>
            <consortium name="RefSeq"/>
        </authorList>
    </citation>
    <scope>IDENTIFICATION</scope>
    <source>
        <tissue evidence="17">Testes</tissue>
    </source>
</reference>
<dbReference type="InterPro" id="IPR003008">
    <property type="entry name" value="Tubulin_FtsZ_GTPase"/>
</dbReference>
<gene>
    <name evidence="17" type="primary">LOC100378272</name>
</gene>
<evidence type="ECO:0000256" key="3">
    <source>
        <dbReference type="ARBA" id="ARBA00004138"/>
    </source>
</evidence>
<dbReference type="PANTHER" id="PTHR11588">
    <property type="entry name" value="TUBULIN"/>
    <property type="match status" value="1"/>
</dbReference>
<comment type="similarity">
    <text evidence="4 14">Belongs to the tubulin family.</text>
</comment>
<dbReference type="Gene3D" id="3.40.50.1440">
    <property type="entry name" value="Tubulin/FtsZ, GTPase domain"/>
    <property type="match status" value="1"/>
</dbReference>
<organism evidence="16 17">
    <name type="scientific">Saccoglossus kowalevskii</name>
    <name type="common">Acorn worm</name>
    <dbReference type="NCBI Taxonomy" id="10224"/>
    <lineage>
        <taxon>Eukaryota</taxon>
        <taxon>Metazoa</taxon>
        <taxon>Hemichordata</taxon>
        <taxon>Enteropneusta</taxon>
        <taxon>Harrimaniidae</taxon>
        <taxon>Saccoglossus</taxon>
    </lineage>
</organism>
<evidence type="ECO:0000256" key="11">
    <source>
        <dbReference type="ARBA" id="ARBA00023273"/>
    </source>
</evidence>
<evidence type="ECO:0000256" key="5">
    <source>
        <dbReference type="ARBA" id="ARBA00014184"/>
    </source>
</evidence>
<sequence>MSIVTLQIGQCGNQIGGELFSTILEDAFGKASTVSKADNEAYIDEVLERFFHRPDSGKRNEVIPRARAVMVDMEPKAIAQSMLDAKKSGRWVYPKGQQFCQKRGSGNNWAHGYCKHGPQAQEAVMDMVQREAEKCDRMSGFLVFMSLAGGTGSGVGAYITECLRDHFPHSFITNQVVAPYNTGEVIVQNYNALLTLSHLYQSSDALLILENDQVHKICMQLLGIKNISFRDINKVIAHKLASVLQPVKPIGSNFPSYMHSNHISDMLTSIVPHPEYKLLTMKNIPQMSERSIAYSTFTWSGLLKHLRQMLIANAAMEEGIDWQVKVKSSTSHSSAIQHNKSIANLLLLRGKDVNTANVDGFQESCLYAPWVPSDAVCSVWATPRPFNLYEKSATLLSNSQSPIAALNTVVGKAWNMFASRAYVHQYIRYGLAEEDFVDSFAGLEQVIKSYSEL</sequence>
<name>A0ABM0GRD7_SACKO</name>
<dbReference type="SUPFAM" id="SSF55307">
    <property type="entry name" value="Tubulin C-terminal domain-like"/>
    <property type="match status" value="1"/>
</dbReference>
<dbReference type="Gene3D" id="1.10.287.600">
    <property type="entry name" value="Helix hairpin bin"/>
    <property type="match status" value="1"/>
</dbReference>
<evidence type="ECO:0000313" key="17">
    <source>
        <dbReference type="RefSeq" id="XP_002735635.1"/>
    </source>
</evidence>
<keyword evidence="8" id="KW-0970">Cilium biogenesis/degradation</keyword>
<keyword evidence="9 14" id="KW-0342">GTP-binding</keyword>
<evidence type="ECO:0000313" key="16">
    <source>
        <dbReference type="Proteomes" id="UP000694865"/>
    </source>
</evidence>
<dbReference type="InterPro" id="IPR008280">
    <property type="entry name" value="Tub_FtsZ_C"/>
</dbReference>
<dbReference type="GeneID" id="100378272"/>
<dbReference type="PRINTS" id="PR01161">
    <property type="entry name" value="TUBULIN"/>
</dbReference>
<evidence type="ECO:0000256" key="14">
    <source>
        <dbReference type="RuleBase" id="RU000352"/>
    </source>
</evidence>
<dbReference type="Proteomes" id="UP000694865">
    <property type="component" value="Unplaced"/>
</dbReference>
<dbReference type="InterPro" id="IPR036525">
    <property type="entry name" value="Tubulin/FtsZ_GTPase_sf"/>
</dbReference>
<evidence type="ECO:0000256" key="12">
    <source>
        <dbReference type="ARBA" id="ARBA00030594"/>
    </source>
</evidence>
<dbReference type="InterPro" id="IPR017975">
    <property type="entry name" value="Tubulin_CS"/>
</dbReference>
<dbReference type="InterPro" id="IPR000217">
    <property type="entry name" value="Tubulin"/>
</dbReference>
<dbReference type="InterPro" id="IPR002967">
    <property type="entry name" value="Delta_tubulin"/>
</dbReference>
<feature type="domain" description="Tubulin/FtsZ GTPase" evidence="15">
    <location>
        <begin position="59"/>
        <end position="251"/>
    </location>
</feature>
<protein>
    <recommendedName>
        <fullName evidence="5">Tubulin delta chain</fullName>
    </recommendedName>
    <alternativeName>
        <fullName evidence="12">Delta-tubulin</fullName>
    </alternativeName>
</protein>
<evidence type="ECO:0000256" key="1">
    <source>
        <dbReference type="ARBA" id="ARBA00004114"/>
    </source>
</evidence>
<evidence type="ECO:0000256" key="6">
    <source>
        <dbReference type="ARBA" id="ARBA00022701"/>
    </source>
</evidence>
<keyword evidence="11" id="KW-0966">Cell projection</keyword>
<dbReference type="SUPFAM" id="SSF52490">
    <property type="entry name" value="Tubulin nucleotide-binding domain-like"/>
    <property type="match status" value="1"/>
</dbReference>
<comment type="function">
    <text evidence="13">Acts as a positive regulator of hedgehog signaling and regulates ciliary function.</text>
</comment>
<dbReference type="SMART" id="SM00864">
    <property type="entry name" value="Tubulin"/>
    <property type="match status" value="1"/>
</dbReference>
<dbReference type="PRINTS" id="PR01224">
    <property type="entry name" value="DELTATUBULIN"/>
</dbReference>
<evidence type="ECO:0000256" key="2">
    <source>
        <dbReference type="ARBA" id="ARBA00004123"/>
    </source>
</evidence>